<dbReference type="EnsemblFungi" id="CEF72490">
    <property type="protein sequence ID" value="CEF72490"/>
    <property type="gene ID" value="FGRRES_15071"/>
</dbReference>
<organism evidence="1 3">
    <name type="scientific">Gibberella zeae (strain ATCC MYA-4620 / CBS 123657 / FGSC 9075 / NRRL 31084 / PH-1)</name>
    <name type="common">Wheat head blight fungus</name>
    <name type="synonym">Fusarium graminearum</name>
    <dbReference type="NCBI Taxonomy" id="229533"/>
    <lineage>
        <taxon>Eukaryota</taxon>
        <taxon>Fungi</taxon>
        <taxon>Dikarya</taxon>
        <taxon>Ascomycota</taxon>
        <taxon>Pezizomycotina</taxon>
        <taxon>Sordariomycetes</taxon>
        <taxon>Hypocreomycetidae</taxon>
        <taxon>Hypocreales</taxon>
        <taxon>Nectriaceae</taxon>
        <taxon>Fusarium</taxon>
    </lineage>
</organism>
<dbReference type="VEuPathDB" id="FungiDB:FGRAMPH1_01G01379"/>
<evidence type="ECO:0000313" key="3">
    <source>
        <dbReference type="Proteomes" id="UP000070720"/>
    </source>
</evidence>
<keyword evidence="3" id="KW-1185">Reference proteome</keyword>
<sequence length="97" mass="10772">MISLLIPLGPNAPESKSNGLEIPELFRSKEAARGSLVAKTMYRVANMVKQTTIAPDARRFFHVPLYMPARSVSATSHRIHLINHLILSDPRPRPSSV</sequence>
<proteinExistence type="predicted"/>
<accession>A0A098D219</accession>
<reference evidence="2" key="4">
    <citation type="submission" date="2017-01" db="UniProtKB">
        <authorList>
            <consortium name="EnsemblFungi"/>
        </authorList>
    </citation>
    <scope>IDENTIFICATION</scope>
    <source>
        <strain evidence="2">PH-1 / ATCC MYA-4620 / FGSC 9075 / NRRL 31084</strain>
    </source>
</reference>
<dbReference type="AlphaFoldDB" id="A0A098D219"/>
<dbReference type="EMBL" id="HG970332">
    <property type="protein sequence ID" value="CEF72490.1"/>
    <property type="molecule type" value="Genomic_DNA"/>
</dbReference>
<dbReference type="Proteomes" id="UP000070720">
    <property type="component" value="Chromosome 1"/>
</dbReference>
<reference evidence="2 3" key="1">
    <citation type="journal article" date="2007" name="Science">
        <title>The Fusarium graminearum genome reveals a link between localized polymorphism and pathogen specialization.</title>
        <authorList>
            <person name="Cuomo C.A."/>
            <person name="Gueldener U."/>
            <person name="Xu J.-R."/>
            <person name="Trail F."/>
            <person name="Turgeon B.G."/>
            <person name="Di Pietro A."/>
            <person name="Walton J.D."/>
            <person name="Ma L.-J."/>
            <person name="Baker S.E."/>
            <person name="Rep M."/>
            <person name="Adam G."/>
            <person name="Antoniw J."/>
            <person name="Baldwin T."/>
            <person name="Calvo S.E."/>
            <person name="Chang Y.-L."/>
            <person name="DeCaprio D."/>
            <person name="Gale L.R."/>
            <person name="Gnerre S."/>
            <person name="Goswami R.S."/>
            <person name="Hammond-Kosack K."/>
            <person name="Harris L.J."/>
            <person name="Hilburn K."/>
            <person name="Kennell J.C."/>
            <person name="Kroken S."/>
            <person name="Magnuson J.K."/>
            <person name="Mannhaupt G."/>
            <person name="Mauceli E.W."/>
            <person name="Mewes H.-W."/>
            <person name="Mitterbauer R."/>
            <person name="Muehlbauer G."/>
            <person name="Muensterkoetter M."/>
            <person name="Nelson D."/>
            <person name="O'Donnell K."/>
            <person name="Ouellet T."/>
            <person name="Qi W."/>
            <person name="Quesneville H."/>
            <person name="Roncero M.I.G."/>
            <person name="Seong K.-Y."/>
            <person name="Tetko I.V."/>
            <person name="Urban M."/>
            <person name="Waalwijk C."/>
            <person name="Ward T.J."/>
            <person name="Yao J."/>
            <person name="Birren B.W."/>
            <person name="Kistler H.C."/>
        </authorList>
    </citation>
    <scope>NUCLEOTIDE SEQUENCE [LARGE SCALE GENOMIC DNA]</scope>
    <source>
        <strain evidence="3">ATCC MYA-4620 / CBS 123657 / FGSC 9075 / NRRL 31084 / PH-1</strain>
        <strain evidence="2">PH-1 / ATCC MYA-4620 / FGSC 9075 / NRRL 31084</strain>
    </source>
</reference>
<protein>
    <submittedName>
        <fullName evidence="1">Chromosome 1, complete genome</fullName>
    </submittedName>
</protein>
<accession>A0A0E0RML5</accession>
<name>A0A098D219_GIBZE</name>
<reference evidence="1 3" key="3">
    <citation type="journal article" date="2015" name="BMC Genomics">
        <title>The completed genome sequence of the pathogenic ascomycete fungus Fusarium graminearum.</title>
        <authorList>
            <person name="King R."/>
            <person name="Urban M."/>
            <person name="Hammond-Kosack M.C."/>
            <person name="Hassani-Pak K."/>
            <person name="Hammond-Kosack K.E."/>
        </authorList>
    </citation>
    <scope>NUCLEOTIDE SEQUENCE [LARGE SCALE GENOMIC DNA]</scope>
    <source>
        <strain evidence="3">ATCC MYA-4620 / CBS 123657 / FGSC 9075 / NRRL 31084 / PH-1</strain>
        <strain evidence="1">PH-1</strain>
    </source>
</reference>
<evidence type="ECO:0000313" key="2">
    <source>
        <dbReference type="EnsemblFungi" id="CEF72490"/>
    </source>
</evidence>
<gene>
    <name evidence="1" type="ORF">FGRAMPH1_01T01379</name>
</gene>
<reference evidence="2 3" key="2">
    <citation type="journal article" date="2010" name="Nature">
        <title>Comparative genomics reveals mobile pathogenicity chromosomes in Fusarium.</title>
        <authorList>
            <person name="Ma L.J."/>
            <person name="van der Does H.C."/>
            <person name="Borkovich K.A."/>
            <person name="Coleman J.J."/>
            <person name="Daboussi M.J."/>
            <person name="Di Pietro A."/>
            <person name="Dufresne M."/>
            <person name="Freitag M."/>
            <person name="Grabherr M."/>
            <person name="Henrissat B."/>
            <person name="Houterman P.M."/>
            <person name="Kang S."/>
            <person name="Shim W.B."/>
            <person name="Woloshuk C."/>
            <person name="Xie X."/>
            <person name="Xu J.R."/>
            <person name="Antoniw J."/>
            <person name="Baker S.E."/>
            <person name="Bluhm B.H."/>
            <person name="Breakspear A."/>
            <person name="Brown D.W."/>
            <person name="Butchko R.A."/>
            <person name="Chapman S."/>
            <person name="Coulson R."/>
            <person name="Coutinho P.M."/>
            <person name="Danchin E.G."/>
            <person name="Diener A."/>
            <person name="Gale L.R."/>
            <person name="Gardiner D.M."/>
            <person name="Goff S."/>
            <person name="Hammond-Kosack K.E."/>
            <person name="Hilburn K."/>
            <person name="Hua-Van A."/>
            <person name="Jonkers W."/>
            <person name="Kazan K."/>
            <person name="Kodira C.D."/>
            <person name="Koehrsen M."/>
            <person name="Kumar L."/>
            <person name="Lee Y.H."/>
            <person name="Li L."/>
            <person name="Manners J.M."/>
            <person name="Miranda-Saavedra D."/>
            <person name="Mukherjee M."/>
            <person name="Park G."/>
            <person name="Park J."/>
            <person name="Park S.Y."/>
            <person name="Proctor R.H."/>
            <person name="Regev A."/>
            <person name="Ruiz-Roldan M.C."/>
            <person name="Sain D."/>
            <person name="Sakthikumar S."/>
            <person name="Sykes S."/>
            <person name="Schwartz D.C."/>
            <person name="Turgeon B.G."/>
            <person name="Wapinski I."/>
            <person name="Yoder O."/>
            <person name="Young S."/>
            <person name="Zeng Q."/>
            <person name="Zhou S."/>
            <person name="Galagan J."/>
            <person name="Cuomo C.A."/>
            <person name="Kistler H.C."/>
            <person name="Rep M."/>
        </authorList>
    </citation>
    <scope>GENOME REANNOTATION</scope>
    <source>
        <strain evidence="3">ATCC MYA-4620 / CBS 123657 / FGSC 9075 / NRRL 31084 / PH-1</strain>
        <strain evidence="2">PH-1 / ATCC MYA-4620 / FGSC 9075 / NRRL 31084</strain>
    </source>
</reference>
<evidence type="ECO:0000313" key="1">
    <source>
        <dbReference type="EMBL" id="CEF72490.1"/>
    </source>
</evidence>
<dbReference type="InParanoid" id="A0A098D219"/>